<organism evidence="1 2">
    <name type="scientific">Amphritea balenae</name>
    <dbReference type="NCBI Taxonomy" id="452629"/>
    <lineage>
        <taxon>Bacteria</taxon>
        <taxon>Pseudomonadati</taxon>
        <taxon>Pseudomonadota</taxon>
        <taxon>Gammaproteobacteria</taxon>
        <taxon>Oceanospirillales</taxon>
        <taxon>Oceanospirillaceae</taxon>
        <taxon>Amphritea</taxon>
    </lineage>
</organism>
<dbReference type="Proteomes" id="UP000267535">
    <property type="component" value="Unassembled WGS sequence"/>
</dbReference>
<dbReference type="AlphaFoldDB" id="A0A3P1SVE3"/>
<name>A0A3P1SVE3_9GAMM</name>
<keyword evidence="2" id="KW-1185">Reference proteome</keyword>
<proteinExistence type="predicted"/>
<sequence length="63" mass="7369">MSTMMPLDQFQQIRHVDEVVEQAANSWWVYRRTIGYNGTLSSTARVVFFGRSQAQVEQWMATQ</sequence>
<dbReference type="OrthoDB" id="6121075at2"/>
<protein>
    <submittedName>
        <fullName evidence="1">Uncharacterized protein</fullName>
    </submittedName>
</protein>
<reference evidence="1 2" key="1">
    <citation type="submission" date="2018-11" db="EMBL/GenBank/DDBJ databases">
        <title>The draft genome sequence of Amphritea balenae JAMM 1525T.</title>
        <authorList>
            <person name="Fang Z."/>
            <person name="Zhang Y."/>
            <person name="Han X."/>
        </authorList>
    </citation>
    <scope>NUCLEOTIDE SEQUENCE [LARGE SCALE GENOMIC DNA]</scope>
    <source>
        <strain evidence="1 2">JAMM 1525</strain>
    </source>
</reference>
<gene>
    <name evidence="1" type="ORF">EHS89_01115</name>
</gene>
<dbReference type="RefSeq" id="WP_124924264.1">
    <property type="nucleotide sequence ID" value="NZ_BMOH01000001.1"/>
</dbReference>
<comment type="caution">
    <text evidence="1">The sequence shown here is derived from an EMBL/GenBank/DDBJ whole genome shotgun (WGS) entry which is preliminary data.</text>
</comment>
<evidence type="ECO:0000313" key="1">
    <source>
        <dbReference type="EMBL" id="RRD01192.1"/>
    </source>
</evidence>
<accession>A0A3P1SVE3</accession>
<dbReference type="EMBL" id="RQXV01000001">
    <property type="protein sequence ID" value="RRD01192.1"/>
    <property type="molecule type" value="Genomic_DNA"/>
</dbReference>
<evidence type="ECO:0000313" key="2">
    <source>
        <dbReference type="Proteomes" id="UP000267535"/>
    </source>
</evidence>